<evidence type="ECO:0000256" key="2">
    <source>
        <dbReference type="ARBA" id="ARBA00023125"/>
    </source>
</evidence>
<evidence type="ECO:0000259" key="4">
    <source>
        <dbReference type="PROSITE" id="PS51000"/>
    </source>
</evidence>
<dbReference type="Pfam" id="PF00455">
    <property type="entry name" value="DeoRC"/>
    <property type="match status" value="1"/>
</dbReference>
<dbReference type="SMART" id="SM01134">
    <property type="entry name" value="DeoRC"/>
    <property type="match status" value="1"/>
</dbReference>
<dbReference type="InterPro" id="IPR036390">
    <property type="entry name" value="WH_DNA-bd_sf"/>
</dbReference>
<dbReference type="RefSeq" id="WP_015877564.1">
    <property type="nucleotide sequence ID" value="NZ_CP021075.1"/>
</dbReference>
<dbReference type="GO" id="GO:0003677">
    <property type="term" value="F:DNA binding"/>
    <property type="evidence" value="ECO:0007669"/>
    <property type="project" value="UniProtKB-KW"/>
</dbReference>
<dbReference type="Pfam" id="PF08220">
    <property type="entry name" value="HTH_DeoR"/>
    <property type="match status" value="1"/>
</dbReference>
<dbReference type="PROSITE" id="PS51000">
    <property type="entry name" value="HTH_DEOR_2"/>
    <property type="match status" value="1"/>
</dbReference>
<dbReference type="PRINTS" id="PR00037">
    <property type="entry name" value="HTHLACR"/>
</dbReference>
<name>A0AAP9XZ00_BURGL</name>
<dbReference type="Proteomes" id="UP001056386">
    <property type="component" value="Chromosome 2"/>
</dbReference>
<reference evidence="5 7" key="1">
    <citation type="submission" date="2020-12" db="EMBL/GenBank/DDBJ databases">
        <title>FDA dAtabase for Regulatory Grade micrObial Sequences (FDA-ARGOS): Supporting development and validation of Infectious Disease Dx tests.</title>
        <authorList>
            <person name="Minogue T."/>
            <person name="Wolcott M."/>
            <person name="Wasieloski L."/>
            <person name="Aguilar W."/>
            <person name="Moore D."/>
            <person name="Jaissle J."/>
            <person name="Tallon L."/>
            <person name="Sadzewicz L."/>
            <person name="Zhao X."/>
            <person name="Boylan J."/>
            <person name="Ott S."/>
            <person name="Bowen H."/>
            <person name="Vavikolanu K."/>
            <person name="Mehta A."/>
            <person name="Aluvathingal J."/>
            <person name="Nadendla S."/>
            <person name="Yan Y."/>
            <person name="Sichtig H."/>
        </authorList>
    </citation>
    <scope>NUCLEOTIDE SEQUENCE [LARGE SCALE GENOMIC DNA]</scope>
    <source>
        <strain evidence="5 7">FDAARGOS_949</strain>
    </source>
</reference>
<dbReference type="PANTHER" id="PTHR30363">
    <property type="entry name" value="HTH-TYPE TRANSCRIPTIONAL REGULATOR SRLR-RELATED"/>
    <property type="match status" value="1"/>
</dbReference>
<evidence type="ECO:0000256" key="1">
    <source>
        <dbReference type="ARBA" id="ARBA00023015"/>
    </source>
</evidence>
<organism evidence="5 7">
    <name type="scientific">Burkholderia glumae</name>
    <name type="common">Pseudomonas glumae</name>
    <dbReference type="NCBI Taxonomy" id="337"/>
    <lineage>
        <taxon>Bacteria</taxon>
        <taxon>Pseudomonadati</taxon>
        <taxon>Pseudomonadota</taxon>
        <taxon>Betaproteobacteria</taxon>
        <taxon>Burkholderiales</taxon>
        <taxon>Burkholderiaceae</taxon>
        <taxon>Burkholderia</taxon>
    </lineage>
</organism>
<dbReference type="SMART" id="SM00420">
    <property type="entry name" value="HTH_DEOR"/>
    <property type="match status" value="1"/>
</dbReference>
<keyword evidence="1" id="KW-0805">Transcription regulation</keyword>
<dbReference type="EMBL" id="CP099583">
    <property type="protein sequence ID" value="USS44033.1"/>
    <property type="molecule type" value="Genomic_DNA"/>
</dbReference>
<keyword evidence="2 6" id="KW-0238">DNA-binding</keyword>
<evidence type="ECO:0000313" key="8">
    <source>
        <dbReference type="Proteomes" id="UP001056386"/>
    </source>
</evidence>
<reference evidence="6" key="2">
    <citation type="submission" date="2022-06" db="EMBL/GenBank/DDBJ databases">
        <title>Draft genome sequence of Burkholderia glumae strain GR20004 isolated from rice panicle showing bacterial panicle blight.</title>
        <authorList>
            <person name="Choi S.Y."/>
            <person name="Lee Y.H."/>
        </authorList>
    </citation>
    <scope>NUCLEOTIDE SEQUENCE</scope>
    <source>
        <strain evidence="6">GR20004</strain>
    </source>
</reference>
<dbReference type="SUPFAM" id="SSF100950">
    <property type="entry name" value="NagB/RpiA/CoA transferase-like"/>
    <property type="match status" value="1"/>
</dbReference>
<dbReference type="GO" id="GO:0003700">
    <property type="term" value="F:DNA-binding transcription factor activity"/>
    <property type="evidence" value="ECO:0007669"/>
    <property type="project" value="InterPro"/>
</dbReference>
<evidence type="ECO:0000313" key="7">
    <source>
        <dbReference type="Proteomes" id="UP000594892"/>
    </source>
</evidence>
<keyword evidence="8" id="KW-1185">Reference proteome</keyword>
<protein>
    <submittedName>
        <fullName evidence="6">DeoR/GlpR family DNA-binding transcription regulator</fullName>
    </submittedName>
    <submittedName>
        <fullName evidence="5">DeoR/GlpR transcriptional regulator</fullName>
    </submittedName>
</protein>
<accession>A0AAP9XZ00</accession>
<dbReference type="InterPro" id="IPR036388">
    <property type="entry name" value="WH-like_DNA-bd_sf"/>
</dbReference>
<gene>
    <name evidence="5" type="ORF">I6H06_08805</name>
    <name evidence="6" type="ORF">NFI99_07880</name>
</gene>
<dbReference type="AlphaFoldDB" id="A0AAP9XZ00"/>
<sequence length="270" mass="28673">MKVARRREAMLQAVLSGMTEVSELCEHFGMSEATVRRDLRALADERLILRTYGGAASVSTHAPEESLEQRRRSFQAEKDAIGHAAAAHVQAGDTIFLDSGTTTAALARALAGAGRHNVRVVTNNLLVVQALAASNVPLTLIGGEVRESSMSTLGPIAQLALTRVTVDKAFLGADGVVPGRGLCEATADQAYLKECLMRQAARLYVLVTADKLNRDSQQHWAPIDKPWTLITDASASHAELQAFRELTGVTIEPVAVMASAAGGPGALQSH</sequence>
<evidence type="ECO:0000313" key="5">
    <source>
        <dbReference type="EMBL" id="QPQ91371.1"/>
    </source>
</evidence>
<dbReference type="InterPro" id="IPR018356">
    <property type="entry name" value="Tscrpt_reg_HTH_DeoR_CS"/>
</dbReference>
<feature type="domain" description="HTH deoR-type" evidence="4">
    <location>
        <begin position="2"/>
        <end position="57"/>
    </location>
</feature>
<dbReference type="PROSITE" id="PS00894">
    <property type="entry name" value="HTH_DEOR_1"/>
    <property type="match status" value="1"/>
</dbReference>
<dbReference type="SUPFAM" id="SSF46785">
    <property type="entry name" value="Winged helix' DNA-binding domain"/>
    <property type="match status" value="1"/>
</dbReference>
<dbReference type="EMBL" id="CP065600">
    <property type="protein sequence ID" value="QPQ91371.1"/>
    <property type="molecule type" value="Genomic_DNA"/>
</dbReference>
<dbReference type="PANTHER" id="PTHR30363:SF44">
    <property type="entry name" value="AGA OPERON TRANSCRIPTIONAL REPRESSOR-RELATED"/>
    <property type="match status" value="1"/>
</dbReference>
<dbReference type="Gene3D" id="1.10.10.10">
    <property type="entry name" value="Winged helix-like DNA-binding domain superfamily/Winged helix DNA-binding domain"/>
    <property type="match status" value="1"/>
</dbReference>
<dbReference type="GeneID" id="45694439"/>
<proteinExistence type="predicted"/>
<evidence type="ECO:0000313" key="6">
    <source>
        <dbReference type="EMBL" id="USS44033.1"/>
    </source>
</evidence>
<dbReference type="Proteomes" id="UP000594892">
    <property type="component" value="Chromosome 1"/>
</dbReference>
<dbReference type="Gene3D" id="3.40.50.1360">
    <property type="match status" value="1"/>
</dbReference>
<keyword evidence="3" id="KW-0804">Transcription</keyword>
<dbReference type="InterPro" id="IPR014036">
    <property type="entry name" value="DeoR-like_C"/>
</dbReference>
<dbReference type="InterPro" id="IPR037171">
    <property type="entry name" value="NagB/RpiA_transferase-like"/>
</dbReference>
<dbReference type="InterPro" id="IPR050313">
    <property type="entry name" value="Carb_Metab_HTH_regulators"/>
</dbReference>
<dbReference type="InterPro" id="IPR001034">
    <property type="entry name" value="DeoR_HTH"/>
</dbReference>
<evidence type="ECO:0000256" key="3">
    <source>
        <dbReference type="ARBA" id="ARBA00023163"/>
    </source>
</evidence>